<accession>A0ABZ3J1V9</accession>
<dbReference type="InterPro" id="IPR036397">
    <property type="entry name" value="RNaseH_sf"/>
</dbReference>
<proteinExistence type="predicted"/>
<feature type="domain" description="Tc1-like transposase DDE" evidence="1">
    <location>
        <begin position="2"/>
        <end position="70"/>
    </location>
</feature>
<dbReference type="InterPro" id="IPR038717">
    <property type="entry name" value="Tc1-like_DDE_dom"/>
</dbReference>
<gene>
    <name evidence="2" type="ORF">SPACI_021690</name>
</gene>
<sequence>MEEERYDVQVFLEFLKKVLLKYPGQRIVMVLDNAKIHHSKLLVPFLNEHEYELELVFLPPYSPNLNLIEGDR</sequence>
<evidence type="ECO:0000313" key="3">
    <source>
        <dbReference type="Proteomes" id="UP000216052"/>
    </source>
</evidence>
<evidence type="ECO:0000313" key="2">
    <source>
        <dbReference type="EMBL" id="XFO72123.1"/>
    </source>
</evidence>
<name>A0ABZ3J1V9_SPOA4</name>
<protein>
    <submittedName>
        <fullName evidence="2">IS630 family transposase IS642</fullName>
    </submittedName>
</protein>
<organism evidence="2 3">
    <name type="scientific">Sporomusa acidovorans (strain ATCC 49682 / DSM 3132 / Mol)</name>
    <dbReference type="NCBI Taxonomy" id="1123286"/>
    <lineage>
        <taxon>Bacteria</taxon>
        <taxon>Bacillati</taxon>
        <taxon>Bacillota</taxon>
        <taxon>Negativicutes</taxon>
        <taxon>Selenomonadales</taxon>
        <taxon>Sporomusaceae</taxon>
        <taxon>Sporomusa</taxon>
    </lineage>
</organism>
<reference evidence="2" key="1">
    <citation type="submission" date="2024-05" db="EMBL/GenBank/DDBJ databases">
        <title>Isolation and characterization of Sporomusa carbonis sp. nov., a carboxydotrophic hydrogenogen in the genus of Sporomusa isolated from a charcoal burning pile.</title>
        <authorList>
            <person name="Boeer T."/>
            <person name="Rosenbaum F."/>
            <person name="Eysell L."/>
            <person name="Mueller V."/>
            <person name="Daniel R."/>
            <person name="Poehlein A."/>
        </authorList>
    </citation>
    <scope>NUCLEOTIDE SEQUENCE [LARGE SCALE GENOMIC DNA]</scope>
    <source>
        <strain evidence="2">DSM 3132</strain>
    </source>
</reference>
<dbReference type="Proteomes" id="UP000216052">
    <property type="component" value="Chromosome"/>
</dbReference>
<evidence type="ECO:0000259" key="1">
    <source>
        <dbReference type="Pfam" id="PF13358"/>
    </source>
</evidence>
<dbReference type="EMBL" id="CP155571">
    <property type="protein sequence ID" value="XFO72123.1"/>
    <property type="molecule type" value="Genomic_DNA"/>
</dbReference>
<keyword evidence="3" id="KW-1185">Reference proteome</keyword>
<dbReference type="Gene3D" id="3.30.420.10">
    <property type="entry name" value="Ribonuclease H-like superfamily/Ribonuclease H"/>
    <property type="match status" value="1"/>
</dbReference>
<dbReference type="Pfam" id="PF13358">
    <property type="entry name" value="DDE_3"/>
    <property type="match status" value="1"/>
</dbReference>